<evidence type="ECO:0000259" key="8">
    <source>
        <dbReference type="PROSITE" id="PS00651"/>
    </source>
</evidence>
<keyword evidence="3 7" id="KW-0694">RNA-binding</keyword>
<sequence length="150" mass="16497">MQVLLVQDVAKLGKAGEIKDVKDGYGQNFLIAKGLAKLATKEVINKYHAEQKKKAELEALELAKAKQMQETLAGIELQITKKIGANNNLFGSLTKEEISNELSKQHRITIDKKAFEIPQIKSLGAFQATIKLGHGLHATLRLQVIAQKSP</sequence>
<evidence type="ECO:0000256" key="4">
    <source>
        <dbReference type="ARBA" id="ARBA00022980"/>
    </source>
</evidence>
<feature type="domain" description="Ribosomal protein L9" evidence="8">
    <location>
        <begin position="13"/>
        <end position="40"/>
    </location>
</feature>
<dbReference type="Gene3D" id="3.10.430.100">
    <property type="entry name" value="Ribosomal protein L9, C-terminal domain"/>
    <property type="match status" value="1"/>
</dbReference>
<dbReference type="SUPFAM" id="SSF55658">
    <property type="entry name" value="L9 N-domain-like"/>
    <property type="match status" value="1"/>
</dbReference>
<comment type="similarity">
    <text evidence="1 7">Belongs to the bacterial ribosomal protein bL9 family.</text>
</comment>
<dbReference type="PROSITE" id="PS00651">
    <property type="entry name" value="RIBOSOMAL_L9"/>
    <property type="match status" value="1"/>
</dbReference>
<evidence type="ECO:0000256" key="3">
    <source>
        <dbReference type="ARBA" id="ARBA00022884"/>
    </source>
</evidence>
<dbReference type="NCBIfam" id="TIGR00158">
    <property type="entry name" value="L9"/>
    <property type="match status" value="1"/>
</dbReference>
<dbReference type="InterPro" id="IPR000244">
    <property type="entry name" value="Ribosomal_bL9"/>
</dbReference>
<evidence type="ECO:0000256" key="2">
    <source>
        <dbReference type="ARBA" id="ARBA00022730"/>
    </source>
</evidence>
<evidence type="ECO:0000313" key="9">
    <source>
        <dbReference type="EMBL" id="RDU72383.1"/>
    </source>
</evidence>
<evidence type="ECO:0000256" key="1">
    <source>
        <dbReference type="ARBA" id="ARBA00010605"/>
    </source>
</evidence>
<evidence type="ECO:0000256" key="7">
    <source>
        <dbReference type="HAMAP-Rule" id="MF_00503"/>
    </source>
</evidence>
<evidence type="ECO:0000313" key="10">
    <source>
        <dbReference type="Proteomes" id="UP000256424"/>
    </source>
</evidence>
<keyword evidence="10" id="KW-1185">Reference proteome</keyword>
<organism evidence="9 10">
    <name type="scientific">Helicobacter aurati</name>
    <dbReference type="NCBI Taxonomy" id="137778"/>
    <lineage>
        <taxon>Bacteria</taxon>
        <taxon>Pseudomonadati</taxon>
        <taxon>Campylobacterota</taxon>
        <taxon>Epsilonproteobacteria</taxon>
        <taxon>Campylobacterales</taxon>
        <taxon>Helicobacteraceae</taxon>
        <taxon>Helicobacter</taxon>
    </lineage>
</organism>
<dbReference type="EMBL" id="NXLW01000007">
    <property type="protein sequence ID" value="RDU72383.1"/>
    <property type="molecule type" value="Genomic_DNA"/>
</dbReference>
<evidence type="ECO:0000256" key="5">
    <source>
        <dbReference type="ARBA" id="ARBA00023274"/>
    </source>
</evidence>
<dbReference type="Gene3D" id="3.40.5.10">
    <property type="entry name" value="Ribosomal protein L9, N-terminal domain"/>
    <property type="match status" value="1"/>
</dbReference>
<reference evidence="9 10" key="1">
    <citation type="submission" date="2018-04" db="EMBL/GenBank/DDBJ databases">
        <title>Novel Campyloabacter and Helicobacter Species and Strains.</title>
        <authorList>
            <person name="Mannion A.J."/>
            <person name="Shen Z."/>
            <person name="Fox J.G."/>
        </authorList>
    </citation>
    <scope>NUCLEOTIDE SEQUENCE [LARGE SCALE GENOMIC DNA]</scope>
    <source>
        <strain evidence="9 10">MIT 97-5075</strain>
    </source>
</reference>
<comment type="caution">
    <text evidence="9">The sequence shown here is derived from an EMBL/GenBank/DDBJ whole genome shotgun (WGS) entry which is preliminary data.</text>
</comment>
<keyword evidence="5 7" id="KW-0687">Ribonucleoprotein</keyword>
<dbReference type="GO" id="GO:0003735">
    <property type="term" value="F:structural constituent of ribosome"/>
    <property type="evidence" value="ECO:0007669"/>
    <property type="project" value="InterPro"/>
</dbReference>
<dbReference type="InterPro" id="IPR036791">
    <property type="entry name" value="Ribosomal_bL9_C_sf"/>
</dbReference>
<dbReference type="GO" id="GO:0006412">
    <property type="term" value="P:translation"/>
    <property type="evidence" value="ECO:0007669"/>
    <property type="project" value="UniProtKB-UniRule"/>
</dbReference>
<proteinExistence type="inferred from homology"/>
<dbReference type="InterPro" id="IPR020070">
    <property type="entry name" value="Ribosomal_bL9_N"/>
</dbReference>
<dbReference type="InterPro" id="IPR020594">
    <property type="entry name" value="Ribosomal_bL9_bac/chp"/>
</dbReference>
<comment type="function">
    <text evidence="7">Binds to the 23S rRNA.</text>
</comment>
<name>A0A3D8J4K1_9HELI</name>
<dbReference type="Proteomes" id="UP000256424">
    <property type="component" value="Unassembled WGS sequence"/>
</dbReference>
<keyword evidence="2 7" id="KW-0699">rRNA-binding</keyword>
<evidence type="ECO:0000256" key="6">
    <source>
        <dbReference type="ARBA" id="ARBA00035292"/>
    </source>
</evidence>
<dbReference type="Pfam" id="PF03948">
    <property type="entry name" value="Ribosomal_L9_C"/>
    <property type="match status" value="1"/>
</dbReference>
<dbReference type="Pfam" id="PF01281">
    <property type="entry name" value="Ribosomal_L9_N"/>
    <property type="match status" value="1"/>
</dbReference>
<keyword evidence="4 7" id="KW-0689">Ribosomal protein</keyword>
<dbReference type="HAMAP" id="MF_00503">
    <property type="entry name" value="Ribosomal_bL9"/>
    <property type="match status" value="1"/>
</dbReference>
<dbReference type="OrthoDB" id="9788336at2"/>
<dbReference type="InterPro" id="IPR009027">
    <property type="entry name" value="Ribosomal_bL9/RNase_H1_N"/>
</dbReference>
<dbReference type="GO" id="GO:1990904">
    <property type="term" value="C:ribonucleoprotein complex"/>
    <property type="evidence" value="ECO:0007669"/>
    <property type="project" value="UniProtKB-KW"/>
</dbReference>
<gene>
    <name evidence="7" type="primary">rplI</name>
    <name evidence="9" type="ORF">CQA66_04795</name>
</gene>
<dbReference type="InterPro" id="IPR036935">
    <property type="entry name" value="Ribosomal_bL9_N_sf"/>
</dbReference>
<dbReference type="PANTHER" id="PTHR21368">
    <property type="entry name" value="50S RIBOSOMAL PROTEIN L9"/>
    <property type="match status" value="1"/>
</dbReference>
<protein>
    <recommendedName>
        <fullName evidence="6 7">Large ribosomal subunit protein bL9</fullName>
    </recommendedName>
</protein>
<dbReference type="GO" id="GO:0005840">
    <property type="term" value="C:ribosome"/>
    <property type="evidence" value="ECO:0007669"/>
    <property type="project" value="UniProtKB-KW"/>
</dbReference>
<dbReference type="RefSeq" id="WP_104762838.1">
    <property type="nucleotide sequence ID" value="NZ_FZPM01000009.1"/>
</dbReference>
<accession>A0A3D8J4K1</accession>
<dbReference type="SUPFAM" id="SSF55653">
    <property type="entry name" value="Ribosomal protein L9 C-domain"/>
    <property type="match status" value="1"/>
</dbReference>
<dbReference type="GO" id="GO:0019843">
    <property type="term" value="F:rRNA binding"/>
    <property type="evidence" value="ECO:0007669"/>
    <property type="project" value="UniProtKB-UniRule"/>
</dbReference>
<dbReference type="AlphaFoldDB" id="A0A3D8J4K1"/>
<dbReference type="InterPro" id="IPR020069">
    <property type="entry name" value="Ribosomal_bL9_C"/>
</dbReference>